<comment type="similarity">
    <text evidence="3">Belongs to the arginase family.</text>
</comment>
<dbReference type="Proteomes" id="UP000320231">
    <property type="component" value="Chromosome"/>
</dbReference>
<dbReference type="Gene3D" id="3.40.800.10">
    <property type="entry name" value="Ureohydrolase domain"/>
    <property type="match status" value="1"/>
</dbReference>
<proteinExistence type="inferred from homology"/>
<evidence type="ECO:0000313" key="5">
    <source>
        <dbReference type="Proteomes" id="UP000320231"/>
    </source>
</evidence>
<dbReference type="InterPro" id="IPR006035">
    <property type="entry name" value="Ureohydrolase"/>
</dbReference>
<dbReference type="PANTHER" id="PTHR11358:SF26">
    <property type="entry name" value="GUANIDINO ACID HYDROLASE, MITOCHONDRIAL"/>
    <property type="match status" value="1"/>
</dbReference>
<evidence type="ECO:0000256" key="1">
    <source>
        <dbReference type="ARBA" id="ARBA00022723"/>
    </source>
</evidence>
<evidence type="ECO:0000256" key="2">
    <source>
        <dbReference type="ARBA" id="ARBA00022801"/>
    </source>
</evidence>
<dbReference type="InterPro" id="IPR023696">
    <property type="entry name" value="Ureohydrolase_dom_sf"/>
</dbReference>
<gene>
    <name evidence="4" type="ORF">HSBAA_59400</name>
</gene>
<dbReference type="PROSITE" id="PS51409">
    <property type="entry name" value="ARGINASE_2"/>
    <property type="match status" value="1"/>
</dbReference>
<sequence>MRAPLAESLEELDIALVGIPFDGGVSNRPGARHGPREIRNQSSMMRSLHHVTRLDPFAQARIADIGDVRFSSIYDLKQVSDDIAAYYSAIRRAGVIPLSAGATTPSPTPSCAAWQPMAR</sequence>
<dbReference type="SUPFAM" id="SSF52768">
    <property type="entry name" value="Arginase/deacetylase"/>
    <property type="match status" value="1"/>
</dbReference>
<evidence type="ECO:0000256" key="3">
    <source>
        <dbReference type="PROSITE-ProRule" id="PRU00742"/>
    </source>
</evidence>
<dbReference type="KEGG" id="hsr:HSBAA_59400"/>
<dbReference type="GO" id="GO:0046872">
    <property type="term" value="F:metal ion binding"/>
    <property type="evidence" value="ECO:0007669"/>
    <property type="project" value="UniProtKB-KW"/>
</dbReference>
<organism evidence="4 5">
    <name type="scientific">Vreelandella sulfidaeris</name>
    <dbReference type="NCBI Taxonomy" id="115553"/>
    <lineage>
        <taxon>Bacteria</taxon>
        <taxon>Pseudomonadati</taxon>
        <taxon>Pseudomonadota</taxon>
        <taxon>Gammaproteobacteria</taxon>
        <taxon>Oceanospirillales</taxon>
        <taxon>Halomonadaceae</taxon>
        <taxon>Vreelandella</taxon>
    </lineage>
</organism>
<dbReference type="Pfam" id="PF00491">
    <property type="entry name" value="Arginase"/>
    <property type="match status" value="1"/>
</dbReference>
<evidence type="ECO:0008006" key="6">
    <source>
        <dbReference type="Google" id="ProtNLM"/>
    </source>
</evidence>
<keyword evidence="1" id="KW-0479">Metal-binding</keyword>
<dbReference type="GO" id="GO:0008783">
    <property type="term" value="F:agmatinase activity"/>
    <property type="evidence" value="ECO:0007669"/>
    <property type="project" value="TreeGrafter"/>
</dbReference>
<dbReference type="AlphaFoldDB" id="A0A455UNW1"/>
<dbReference type="GO" id="GO:0033389">
    <property type="term" value="P:putrescine biosynthetic process from arginine, via agmatine"/>
    <property type="evidence" value="ECO:0007669"/>
    <property type="project" value="TreeGrafter"/>
</dbReference>
<accession>A0A455UNW1</accession>
<keyword evidence="2" id="KW-0378">Hydrolase</keyword>
<dbReference type="EMBL" id="AP019514">
    <property type="protein sequence ID" value="BBI64634.1"/>
    <property type="molecule type" value="Genomic_DNA"/>
</dbReference>
<protein>
    <recommendedName>
        <fullName evidence="6">Agmatinase</fullName>
    </recommendedName>
</protein>
<name>A0A455UNW1_9GAMM</name>
<evidence type="ECO:0000313" key="4">
    <source>
        <dbReference type="EMBL" id="BBI64634.1"/>
    </source>
</evidence>
<reference evidence="4 5" key="1">
    <citation type="journal article" date="2019" name="Microbiol. Resour. Announc.">
        <title>Complete Genome Sequence of Halomonas sulfidaeris Strain Esulfide1 Isolated from a Metal Sulfide Rock at a Depth of 2,200 Meters, Obtained Using Nanopore Sequencing.</title>
        <authorList>
            <person name="Saito M."/>
            <person name="Nishigata A."/>
            <person name="Galipon J."/>
            <person name="Arakawa K."/>
        </authorList>
    </citation>
    <scope>NUCLEOTIDE SEQUENCE [LARGE SCALE GENOMIC DNA]</scope>
    <source>
        <strain evidence="4 5">ATCC BAA-803</strain>
    </source>
</reference>
<dbReference type="PANTHER" id="PTHR11358">
    <property type="entry name" value="ARGINASE/AGMATINASE"/>
    <property type="match status" value="1"/>
</dbReference>